<keyword evidence="5" id="KW-1185">Reference proteome</keyword>
<evidence type="ECO:0000256" key="1">
    <source>
        <dbReference type="ARBA" id="ARBA00008950"/>
    </source>
</evidence>
<dbReference type="InterPro" id="IPR011152">
    <property type="entry name" value="Pesterase_MJ0912"/>
</dbReference>
<dbReference type="RefSeq" id="WP_209970575.1">
    <property type="nucleotide sequence ID" value="NZ_JAGGLB010000003.1"/>
</dbReference>
<gene>
    <name evidence="4" type="ORF">J2Z66_001373</name>
</gene>
<proteinExistence type="inferred from homology"/>
<accession>A0ABS4IQC4</accession>
<organism evidence="4 5">
    <name type="scientific">Paenibacillus eucommiae</name>
    <dbReference type="NCBI Taxonomy" id="1355755"/>
    <lineage>
        <taxon>Bacteria</taxon>
        <taxon>Bacillati</taxon>
        <taxon>Bacillota</taxon>
        <taxon>Bacilli</taxon>
        <taxon>Bacillales</taxon>
        <taxon>Paenibacillaceae</taxon>
        <taxon>Paenibacillus</taxon>
    </lineage>
</organism>
<comment type="similarity">
    <text evidence="1 2">Belongs to the metallophosphoesterase superfamily. YfcE family.</text>
</comment>
<keyword evidence="2" id="KW-0479">Metal-binding</keyword>
<comment type="caution">
    <text evidence="4">The sequence shown here is derived from an EMBL/GenBank/DDBJ whole genome shotgun (WGS) entry which is preliminary data.</text>
</comment>
<evidence type="ECO:0000313" key="5">
    <source>
        <dbReference type="Proteomes" id="UP001519287"/>
    </source>
</evidence>
<dbReference type="PANTHER" id="PTHR42850:SF2">
    <property type="entry name" value="BLL5683 PROTEIN"/>
    <property type="match status" value="1"/>
</dbReference>
<dbReference type="Gene3D" id="3.60.21.10">
    <property type="match status" value="1"/>
</dbReference>
<dbReference type="EMBL" id="JAGGLB010000003">
    <property type="protein sequence ID" value="MBP1989775.1"/>
    <property type="molecule type" value="Genomic_DNA"/>
</dbReference>
<dbReference type="PANTHER" id="PTHR42850">
    <property type="entry name" value="METALLOPHOSPHOESTERASE"/>
    <property type="match status" value="1"/>
</dbReference>
<dbReference type="CDD" id="cd00838">
    <property type="entry name" value="MPP_superfamily"/>
    <property type="match status" value="1"/>
</dbReference>
<dbReference type="Pfam" id="PF12850">
    <property type="entry name" value="Metallophos_2"/>
    <property type="match status" value="1"/>
</dbReference>
<evidence type="ECO:0000256" key="2">
    <source>
        <dbReference type="RuleBase" id="RU362039"/>
    </source>
</evidence>
<dbReference type="NCBIfam" id="TIGR00040">
    <property type="entry name" value="yfcE"/>
    <property type="match status" value="1"/>
</dbReference>
<dbReference type="EC" id="3.1.4.-" evidence="2"/>
<dbReference type="InterPro" id="IPR050126">
    <property type="entry name" value="Ap4A_hydrolase"/>
</dbReference>
<evidence type="ECO:0000259" key="3">
    <source>
        <dbReference type="Pfam" id="PF12850"/>
    </source>
</evidence>
<comment type="cofactor">
    <cofactor evidence="2">
        <name>a divalent metal cation</name>
        <dbReference type="ChEBI" id="CHEBI:60240"/>
    </cofactor>
</comment>
<reference evidence="4 5" key="1">
    <citation type="submission" date="2021-03" db="EMBL/GenBank/DDBJ databases">
        <title>Genomic Encyclopedia of Type Strains, Phase IV (KMG-IV): sequencing the most valuable type-strain genomes for metagenomic binning, comparative biology and taxonomic classification.</title>
        <authorList>
            <person name="Goeker M."/>
        </authorList>
    </citation>
    <scope>NUCLEOTIDE SEQUENCE [LARGE SCALE GENOMIC DNA]</scope>
    <source>
        <strain evidence="4 5">DSM 26048</strain>
    </source>
</reference>
<evidence type="ECO:0000313" key="4">
    <source>
        <dbReference type="EMBL" id="MBP1989775.1"/>
    </source>
</evidence>
<dbReference type="SUPFAM" id="SSF56300">
    <property type="entry name" value="Metallo-dependent phosphatases"/>
    <property type="match status" value="1"/>
</dbReference>
<dbReference type="Proteomes" id="UP001519287">
    <property type="component" value="Unassembled WGS sequence"/>
</dbReference>
<dbReference type="PIRSF" id="PIRSF000883">
    <property type="entry name" value="Pesterase_MJ0912"/>
    <property type="match status" value="1"/>
</dbReference>
<protein>
    <recommendedName>
        <fullName evidence="2">Phosphoesterase</fullName>
        <ecNumber evidence="2">3.1.4.-</ecNumber>
    </recommendedName>
</protein>
<dbReference type="InterPro" id="IPR024654">
    <property type="entry name" value="Calcineurin-like_PHP_lpxH"/>
</dbReference>
<name>A0ABS4IQC4_9BACL</name>
<dbReference type="InterPro" id="IPR029052">
    <property type="entry name" value="Metallo-depent_PP-like"/>
</dbReference>
<feature type="domain" description="Calcineurin-like phosphoesterase" evidence="3">
    <location>
        <begin position="5"/>
        <end position="200"/>
    </location>
</feature>
<sequence length="247" mass="28532">MKRSFAIITDIHGNSPALETVLKDISSKKEIDHIYCLGDVVGIGPESNKVLDLLTQRDDISFVVGNHDLAVIAAFNQEIPPRGHHKEREHHQWLADRIEPKYIEVMSKWPKQLSIPVNDKQLLFTHYHLDDEHWFLPIEKQPTVEGLEQAYTETAYQLVCFGHHHIVHHFISNHRTFFNPGSLGCYHLPRARYGIVNVNDEKVSVKTLELPYDNKSFLKSYNELEVPEGDYILKIFHGGQNPYQHTP</sequence>
<dbReference type="InterPro" id="IPR000979">
    <property type="entry name" value="Phosphodiesterase_MJ0936/Vps29"/>
</dbReference>